<dbReference type="Gene3D" id="1.10.601.10">
    <property type="entry name" value="RNA Polymerase Primary Sigma Factor"/>
    <property type="match status" value="1"/>
</dbReference>
<dbReference type="Pfam" id="PF04542">
    <property type="entry name" value="Sigma70_r2"/>
    <property type="match status" value="1"/>
</dbReference>
<dbReference type="InterPro" id="IPR009042">
    <property type="entry name" value="RNA_pol_sigma70_r1_2"/>
</dbReference>
<keyword evidence="2" id="KW-0731">Sigma factor</keyword>
<dbReference type="InterPro" id="IPR050239">
    <property type="entry name" value="Sigma-70_RNA_pol_init_factors"/>
</dbReference>
<accession>A0A1F6A2Q5</accession>
<dbReference type="PANTHER" id="PTHR30603:SF47">
    <property type="entry name" value="RNA POLYMERASE SIGMA FACTOR SIGD, CHLOROPLASTIC"/>
    <property type="match status" value="1"/>
</dbReference>
<dbReference type="InterPro" id="IPR014284">
    <property type="entry name" value="RNA_pol_sigma-70_dom"/>
</dbReference>
<keyword evidence="4" id="KW-0804">Transcription</keyword>
<evidence type="ECO:0000313" key="7">
    <source>
        <dbReference type="Proteomes" id="UP000177871"/>
    </source>
</evidence>
<dbReference type="Gene3D" id="1.10.10.10">
    <property type="entry name" value="Winged helix-like DNA-binding domain superfamily/Winged helix DNA-binding domain"/>
    <property type="match status" value="2"/>
</dbReference>
<dbReference type="GO" id="GO:0006352">
    <property type="term" value="P:DNA-templated transcription initiation"/>
    <property type="evidence" value="ECO:0007669"/>
    <property type="project" value="InterPro"/>
</dbReference>
<evidence type="ECO:0000256" key="3">
    <source>
        <dbReference type="ARBA" id="ARBA00023125"/>
    </source>
</evidence>
<dbReference type="InterPro" id="IPR013325">
    <property type="entry name" value="RNA_pol_sigma_r2"/>
</dbReference>
<dbReference type="Pfam" id="PF04539">
    <property type="entry name" value="Sigma70_r3"/>
    <property type="match status" value="1"/>
</dbReference>
<dbReference type="NCBIfam" id="TIGR02937">
    <property type="entry name" value="sigma70-ECF"/>
    <property type="match status" value="1"/>
</dbReference>
<dbReference type="EMBL" id="MFJK01000011">
    <property type="protein sequence ID" value="OGG18951.1"/>
    <property type="molecule type" value="Genomic_DNA"/>
</dbReference>
<dbReference type="SUPFAM" id="SSF88946">
    <property type="entry name" value="Sigma2 domain of RNA polymerase sigma factors"/>
    <property type="match status" value="1"/>
</dbReference>
<name>A0A1F6A2Q5_9BACT</name>
<dbReference type="PIRSF" id="PIRSF000770">
    <property type="entry name" value="RNA_pol_sigma-SigE/K"/>
    <property type="match status" value="1"/>
</dbReference>
<reference evidence="6 7" key="1">
    <citation type="journal article" date="2016" name="Nat. Commun.">
        <title>Thousands of microbial genomes shed light on interconnected biogeochemical processes in an aquifer system.</title>
        <authorList>
            <person name="Anantharaman K."/>
            <person name="Brown C.T."/>
            <person name="Hug L.A."/>
            <person name="Sharon I."/>
            <person name="Castelle C.J."/>
            <person name="Probst A.J."/>
            <person name="Thomas B.C."/>
            <person name="Singh A."/>
            <person name="Wilkins M.J."/>
            <person name="Karaoz U."/>
            <person name="Brodie E.L."/>
            <person name="Williams K.H."/>
            <person name="Hubbard S.S."/>
            <person name="Banfield J.F."/>
        </authorList>
    </citation>
    <scope>NUCLEOTIDE SEQUENCE [LARGE SCALE GENOMIC DNA]</scope>
</reference>
<dbReference type="Pfam" id="PF04545">
    <property type="entry name" value="Sigma70_r4"/>
    <property type="match status" value="1"/>
</dbReference>
<dbReference type="SUPFAM" id="SSF88659">
    <property type="entry name" value="Sigma3 and sigma4 domains of RNA polymerase sigma factors"/>
    <property type="match status" value="2"/>
</dbReference>
<protein>
    <recommendedName>
        <fullName evidence="5">RNA polymerase sigma-70 domain-containing protein</fullName>
    </recommendedName>
</protein>
<dbReference type="PANTHER" id="PTHR30603">
    <property type="entry name" value="RNA POLYMERASE SIGMA FACTOR RPO"/>
    <property type="match status" value="1"/>
</dbReference>
<dbReference type="GO" id="GO:0016987">
    <property type="term" value="F:sigma factor activity"/>
    <property type="evidence" value="ECO:0007669"/>
    <property type="project" value="UniProtKB-KW"/>
</dbReference>
<dbReference type="GO" id="GO:0003677">
    <property type="term" value="F:DNA binding"/>
    <property type="evidence" value="ECO:0007669"/>
    <property type="project" value="UniProtKB-KW"/>
</dbReference>
<evidence type="ECO:0000256" key="4">
    <source>
        <dbReference type="ARBA" id="ARBA00023163"/>
    </source>
</evidence>
<dbReference type="Proteomes" id="UP000177871">
    <property type="component" value="Unassembled WGS sequence"/>
</dbReference>
<dbReference type="InterPro" id="IPR036388">
    <property type="entry name" value="WH-like_DNA-bd_sf"/>
</dbReference>
<dbReference type="InterPro" id="IPR007627">
    <property type="entry name" value="RNA_pol_sigma70_r2"/>
</dbReference>
<proteinExistence type="predicted"/>
<organism evidence="6 7">
    <name type="scientific">Candidatus Gottesmanbacteria bacterium RIFCSPHIGHO2_01_FULL_47_48</name>
    <dbReference type="NCBI Taxonomy" id="1798381"/>
    <lineage>
        <taxon>Bacteria</taxon>
        <taxon>Candidatus Gottesmaniibacteriota</taxon>
    </lineage>
</organism>
<dbReference type="InterPro" id="IPR007624">
    <property type="entry name" value="RNA_pol_sigma70_r3"/>
</dbReference>
<evidence type="ECO:0000313" key="6">
    <source>
        <dbReference type="EMBL" id="OGG18951.1"/>
    </source>
</evidence>
<keyword evidence="1" id="KW-0805">Transcription regulation</keyword>
<dbReference type="Pfam" id="PF00140">
    <property type="entry name" value="Sigma70_r1_2"/>
    <property type="match status" value="1"/>
</dbReference>
<dbReference type="InterPro" id="IPR000943">
    <property type="entry name" value="RNA_pol_sigma70"/>
</dbReference>
<dbReference type="CDD" id="cd06171">
    <property type="entry name" value="Sigma70_r4"/>
    <property type="match status" value="1"/>
</dbReference>
<dbReference type="STRING" id="1798381.A2721_02315"/>
<gene>
    <name evidence="6" type="ORF">A2721_02315</name>
</gene>
<feature type="domain" description="RNA polymerase sigma-70" evidence="5">
    <location>
        <begin position="87"/>
        <end position="100"/>
    </location>
</feature>
<dbReference type="InterPro" id="IPR007630">
    <property type="entry name" value="RNA_pol_sigma70_r4"/>
</dbReference>
<evidence type="ECO:0000256" key="2">
    <source>
        <dbReference type="ARBA" id="ARBA00023082"/>
    </source>
</evidence>
<dbReference type="PRINTS" id="PR00046">
    <property type="entry name" value="SIGMA70FCT"/>
</dbReference>
<dbReference type="AlphaFoldDB" id="A0A1F6A2Q5"/>
<evidence type="ECO:0000259" key="5">
    <source>
        <dbReference type="PROSITE" id="PS00715"/>
    </source>
</evidence>
<sequence length="297" mass="33646">MGQYLESIRQYPLLTAQEEIKLAVRIEAGRTARAKLDKGNNSGAEKKQLKRVEEDSQLARKELAAANLRLVVSIAKRYVGRGVPFFDLIQEGSIGLMQAVDKFDPHKGFRFSTYATWWIRKNMQEAIAAHGLISHPSDVQSEVDTMTRVVSQLTQRDHRHPTLEETAEALNVPVRKVKKLEAIPQQPLSLEAPSFPDDDNATLASLVPDDVHQDPQSAAFHTLLKEDIEAVLRQLTSREELVLALRYGLIDGIFRTLEEIGQELGGCTRERIRQIEAKALKKLRHPSRTRKLRDYLE</sequence>
<comment type="caution">
    <text evidence="6">The sequence shown here is derived from an EMBL/GenBank/DDBJ whole genome shotgun (WGS) entry which is preliminary data.</text>
</comment>
<keyword evidence="3" id="KW-0238">DNA-binding</keyword>
<dbReference type="PROSITE" id="PS00715">
    <property type="entry name" value="SIGMA70_1"/>
    <property type="match status" value="1"/>
</dbReference>
<dbReference type="InterPro" id="IPR013324">
    <property type="entry name" value="RNA_pol_sigma_r3/r4-like"/>
</dbReference>
<evidence type="ECO:0000256" key="1">
    <source>
        <dbReference type="ARBA" id="ARBA00023015"/>
    </source>
</evidence>